<gene>
    <name evidence="2" type="ORF">MDG893_20629</name>
</gene>
<protein>
    <submittedName>
        <fullName evidence="2">Uncharacterized protein</fullName>
    </submittedName>
</protein>
<dbReference type="EMBL" id="ABCP01000013">
    <property type="protein sequence ID" value="EDM47764.1"/>
    <property type="molecule type" value="Genomic_DNA"/>
</dbReference>
<reference evidence="2 3" key="1">
    <citation type="submission" date="2007-06" db="EMBL/GenBank/DDBJ databases">
        <authorList>
            <person name="Green D."/>
            <person name="Ferriera S."/>
            <person name="Johnson J."/>
            <person name="Kravitz S."/>
            <person name="Beeson K."/>
            <person name="Sutton G."/>
            <person name="Rogers Y.-H."/>
            <person name="Friedman R."/>
            <person name="Frazier M."/>
            <person name="Venter J.C."/>
        </authorList>
    </citation>
    <scope>NUCLEOTIDE SEQUENCE [LARGE SCALE GENOMIC DNA]</scope>
    <source>
        <strain evidence="2 3">DG893</strain>
    </source>
</reference>
<dbReference type="RefSeq" id="WP_007153799.1">
    <property type="nucleotide sequence ID" value="NZ_ABCP01000013.1"/>
</dbReference>
<keyword evidence="1" id="KW-1133">Transmembrane helix</keyword>
<dbReference type="AlphaFoldDB" id="A6F0K3"/>
<dbReference type="STRING" id="443152.MDG893_20629"/>
<sequence>MRNILLDILGLLGFGLLNYGLYLRFGLADALICAGGLLLVMALFAARAAKRNPSPPDPKNPPKRP</sequence>
<dbReference type="Proteomes" id="UP000005856">
    <property type="component" value="Unassembled WGS sequence"/>
</dbReference>
<keyword evidence="1" id="KW-0812">Transmembrane</keyword>
<evidence type="ECO:0000256" key="1">
    <source>
        <dbReference type="SAM" id="Phobius"/>
    </source>
</evidence>
<evidence type="ECO:0000313" key="3">
    <source>
        <dbReference type="Proteomes" id="UP000005856"/>
    </source>
</evidence>
<feature type="transmembrane region" description="Helical" evidence="1">
    <location>
        <begin position="28"/>
        <end position="46"/>
    </location>
</feature>
<organism evidence="2 3">
    <name type="scientific">Marinobacter algicola DG893</name>
    <dbReference type="NCBI Taxonomy" id="443152"/>
    <lineage>
        <taxon>Bacteria</taxon>
        <taxon>Pseudomonadati</taxon>
        <taxon>Pseudomonadota</taxon>
        <taxon>Gammaproteobacteria</taxon>
        <taxon>Pseudomonadales</taxon>
        <taxon>Marinobacteraceae</taxon>
        <taxon>Marinobacter</taxon>
    </lineage>
</organism>
<keyword evidence="3" id="KW-1185">Reference proteome</keyword>
<evidence type="ECO:0000313" key="2">
    <source>
        <dbReference type="EMBL" id="EDM47764.1"/>
    </source>
</evidence>
<comment type="caution">
    <text evidence="2">The sequence shown here is derived from an EMBL/GenBank/DDBJ whole genome shotgun (WGS) entry which is preliminary data.</text>
</comment>
<proteinExistence type="predicted"/>
<feature type="transmembrane region" description="Helical" evidence="1">
    <location>
        <begin position="5"/>
        <end position="22"/>
    </location>
</feature>
<name>A6F0K3_9GAMM</name>
<accession>A6F0K3</accession>
<keyword evidence="1" id="KW-0472">Membrane</keyword>